<keyword evidence="2" id="KW-1185">Reference proteome</keyword>
<dbReference type="EMBL" id="CM037160">
    <property type="protein sequence ID" value="KAH7839301.1"/>
    <property type="molecule type" value="Genomic_DNA"/>
</dbReference>
<gene>
    <name evidence="1" type="ORF">Vadar_002390</name>
</gene>
<sequence>MSATVHLGRVSALPKPKPKERYGPSTAHVTFPCLEDLILRGLDNVGDQYYIELLISSFLAVKKLQLSFYNRLRYVFHSSVAGHLVHLKELNISNCWKMEAVVEWEDEIEDGQERKVTFPCLEDLILQQWDSVGDKYYIELLISSFPPVKKIEVSFCNSLRYVFHSSVAGHLVHLKELNISYCSKMEAVFEREDEREDGQERKVVTTLFPQLGTLRLNNLPNLRRFCHFTHTLELPMLSKLDIWRCPNMDALSVGHVSTPNLSLLGVSWNGNLNNALSLLQEKAKREKAKAKRERAKGERFVVVEADFKKQYRVAVDDIHDEGDLKKRRRVADQGEPHSIQASEIYEPAPDIEHENVRDGDRHEHLEDSYKMEVDSCESDSSIEKNNMIPWRETLPPNPQRGQCICFRTADLYTGESVITRFYSVPFDFFGDGGDDDDVNSSSSDVEGLKCFYECTDFATTSRLSSVGSSLFVVGASEETTNMYRFDTTAPENDWYKWDELSMCTPRAFPITVTVDGKLYIFGGSGPDAPLAELFDPCQESSTTCVPLPLPERFPKKAWRHLVVAALQPSKKILVASGLSSNAYVYNVVVQDWERFDHKVDFSSVRGQAAVVHNGNVLCWSSNNVEEIHAYHLVHKRWFKSPIKGLDEVGMRDPDGPAHYCPIFPLDDNHLCLLWKDHMGYNGTNLPLLRCIKIQVSINLEESRFDAVVVASRTYALGPHESIFDAHVFLRDDDEGGERSSELGGHDNGGRTSKRSGYGGGRRTVSSIAPFKICSKCWGTGHTESGCNQVISSSPLEDSATEDSS</sequence>
<organism evidence="1 2">
    <name type="scientific">Vaccinium darrowii</name>
    <dbReference type="NCBI Taxonomy" id="229202"/>
    <lineage>
        <taxon>Eukaryota</taxon>
        <taxon>Viridiplantae</taxon>
        <taxon>Streptophyta</taxon>
        <taxon>Embryophyta</taxon>
        <taxon>Tracheophyta</taxon>
        <taxon>Spermatophyta</taxon>
        <taxon>Magnoliopsida</taxon>
        <taxon>eudicotyledons</taxon>
        <taxon>Gunneridae</taxon>
        <taxon>Pentapetalae</taxon>
        <taxon>asterids</taxon>
        <taxon>Ericales</taxon>
        <taxon>Ericaceae</taxon>
        <taxon>Vaccinioideae</taxon>
        <taxon>Vaccinieae</taxon>
        <taxon>Vaccinium</taxon>
    </lineage>
</organism>
<proteinExistence type="predicted"/>
<reference evidence="1 2" key="1">
    <citation type="journal article" date="2021" name="Hortic Res">
        <title>High-quality reference genome and annotation aids understanding of berry development for evergreen blueberry (Vaccinium darrowii).</title>
        <authorList>
            <person name="Yu J."/>
            <person name="Hulse-Kemp A.M."/>
            <person name="Babiker E."/>
            <person name="Staton M."/>
        </authorList>
    </citation>
    <scope>NUCLEOTIDE SEQUENCE [LARGE SCALE GENOMIC DNA]</scope>
    <source>
        <strain evidence="2">cv. NJ 8807/NJ 8810</strain>
        <tissue evidence="1">Young leaf</tissue>
    </source>
</reference>
<name>A0ACB7XEZ3_9ERIC</name>
<evidence type="ECO:0000313" key="1">
    <source>
        <dbReference type="EMBL" id="KAH7839301.1"/>
    </source>
</evidence>
<evidence type="ECO:0000313" key="2">
    <source>
        <dbReference type="Proteomes" id="UP000828048"/>
    </source>
</evidence>
<comment type="caution">
    <text evidence="1">The sequence shown here is derived from an EMBL/GenBank/DDBJ whole genome shotgun (WGS) entry which is preliminary data.</text>
</comment>
<protein>
    <submittedName>
        <fullName evidence="1">Uncharacterized protein</fullName>
    </submittedName>
</protein>
<accession>A0ACB7XEZ3</accession>
<dbReference type="Proteomes" id="UP000828048">
    <property type="component" value="Chromosome 10"/>
</dbReference>